<dbReference type="Gene3D" id="3.40.50.880">
    <property type="match status" value="1"/>
</dbReference>
<dbReference type="PANTHER" id="PTHR46796">
    <property type="entry name" value="HTH-TYPE TRANSCRIPTIONAL ACTIVATOR RHAS-RELATED"/>
    <property type="match status" value="1"/>
</dbReference>
<evidence type="ECO:0000256" key="1">
    <source>
        <dbReference type="ARBA" id="ARBA00023015"/>
    </source>
</evidence>
<reference evidence="5 6" key="1">
    <citation type="submission" date="2018-07" db="EMBL/GenBank/DDBJ databases">
        <title>Modular assembly of carbohydrate-degrading microbial communities in the ocean.</title>
        <authorList>
            <person name="Enke T.N."/>
            <person name="Datta M.S."/>
            <person name="Schwartzman J.A."/>
            <person name="Cermak N."/>
            <person name="Schmitz D.A."/>
            <person name="Barrere J."/>
            <person name="Cordero O.X."/>
        </authorList>
    </citation>
    <scope>NUCLEOTIDE SEQUENCE [LARGE SCALE GENOMIC DNA]</scope>
    <source>
        <strain evidence="5 6">C3M10</strain>
    </source>
</reference>
<dbReference type="SUPFAM" id="SSF52317">
    <property type="entry name" value="Class I glutamine amidotransferase-like"/>
    <property type="match status" value="1"/>
</dbReference>
<dbReference type="EMBL" id="QOCE01000011">
    <property type="protein sequence ID" value="RBW60693.1"/>
    <property type="molecule type" value="Genomic_DNA"/>
</dbReference>
<dbReference type="PROSITE" id="PS00041">
    <property type="entry name" value="HTH_ARAC_FAMILY_1"/>
    <property type="match status" value="1"/>
</dbReference>
<dbReference type="PROSITE" id="PS01124">
    <property type="entry name" value="HTH_ARAC_FAMILY_2"/>
    <property type="match status" value="1"/>
</dbReference>
<dbReference type="InterPro" id="IPR050204">
    <property type="entry name" value="AraC_XylS_family_regulators"/>
</dbReference>
<keyword evidence="3" id="KW-0804">Transcription</keyword>
<organism evidence="5 6">
    <name type="scientific">Phaeobacter gallaeciensis</name>
    <dbReference type="NCBI Taxonomy" id="60890"/>
    <lineage>
        <taxon>Bacteria</taxon>
        <taxon>Pseudomonadati</taxon>
        <taxon>Pseudomonadota</taxon>
        <taxon>Alphaproteobacteria</taxon>
        <taxon>Rhodobacterales</taxon>
        <taxon>Roseobacteraceae</taxon>
        <taxon>Phaeobacter</taxon>
    </lineage>
</organism>
<dbReference type="InterPro" id="IPR009057">
    <property type="entry name" value="Homeodomain-like_sf"/>
</dbReference>
<dbReference type="Pfam" id="PF12833">
    <property type="entry name" value="HTH_18"/>
    <property type="match status" value="1"/>
</dbReference>
<dbReference type="Proteomes" id="UP000252706">
    <property type="component" value="Unassembled WGS sequence"/>
</dbReference>
<name>A0A366X6F1_9RHOB</name>
<keyword evidence="2" id="KW-0238">DNA-binding</keyword>
<evidence type="ECO:0000313" key="5">
    <source>
        <dbReference type="EMBL" id="RBW60693.1"/>
    </source>
</evidence>
<gene>
    <name evidence="5" type="ORF">DS909_03795</name>
</gene>
<dbReference type="AlphaFoldDB" id="A0A366X6F1"/>
<feature type="domain" description="HTH araC/xylS-type" evidence="4">
    <location>
        <begin position="215"/>
        <end position="313"/>
    </location>
</feature>
<dbReference type="GO" id="GO:0003700">
    <property type="term" value="F:DNA-binding transcription factor activity"/>
    <property type="evidence" value="ECO:0007669"/>
    <property type="project" value="InterPro"/>
</dbReference>
<evidence type="ECO:0000256" key="2">
    <source>
        <dbReference type="ARBA" id="ARBA00023125"/>
    </source>
</evidence>
<keyword evidence="1" id="KW-0805">Transcription regulation</keyword>
<dbReference type="SUPFAM" id="SSF46689">
    <property type="entry name" value="Homeodomain-like"/>
    <property type="match status" value="2"/>
</dbReference>
<evidence type="ECO:0000313" key="6">
    <source>
        <dbReference type="Proteomes" id="UP000252706"/>
    </source>
</evidence>
<dbReference type="GO" id="GO:0043565">
    <property type="term" value="F:sequence-specific DNA binding"/>
    <property type="evidence" value="ECO:0007669"/>
    <property type="project" value="InterPro"/>
</dbReference>
<dbReference type="InterPro" id="IPR029062">
    <property type="entry name" value="Class_I_gatase-like"/>
</dbReference>
<evidence type="ECO:0000259" key="4">
    <source>
        <dbReference type="PROSITE" id="PS01124"/>
    </source>
</evidence>
<accession>A0A366X6F1</accession>
<dbReference type="OrthoDB" id="9793400at2"/>
<proteinExistence type="predicted"/>
<evidence type="ECO:0000256" key="3">
    <source>
        <dbReference type="ARBA" id="ARBA00023163"/>
    </source>
</evidence>
<sequence length="315" mass="34547">MATGDPAAVEIFVQPGFSDFELSAIIQVLQTANDVCNVDRFSWHVTSDQPGLITSSSELLVRAEPTIGDEYLKDCLIVVGGQGVSASGWINRVRAMQRLKRPAILLSDAATKYIKTSATLSGPVTTHWRDIGILHETGDYPTLTNHLVENNNGIFTCAGQSHTQEIVIGLLSAILNPQDCAELSNTLILENVRGFQRDQPAGLSKSPNFFEKRLQNAIALMEGNVETPLRIAFLAGEIGVSTRQLERLFMFYLGKSPAKFYKHIRLKHAQALIVDTQMPLIDVALASGFSTSSSLANSYRQEFGTTPNKARNRKN</sequence>
<dbReference type="Gene3D" id="1.10.10.60">
    <property type="entry name" value="Homeodomain-like"/>
    <property type="match status" value="1"/>
</dbReference>
<dbReference type="SMART" id="SM00342">
    <property type="entry name" value="HTH_ARAC"/>
    <property type="match status" value="1"/>
</dbReference>
<dbReference type="InterPro" id="IPR018062">
    <property type="entry name" value="HTH_AraC-typ_CS"/>
</dbReference>
<protein>
    <submittedName>
        <fullName evidence="5">AraC family transcriptional regulator</fullName>
    </submittedName>
</protein>
<comment type="caution">
    <text evidence="5">The sequence shown here is derived from an EMBL/GenBank/DDBJ whole genome shotgun (WGS) entry which is preliminary data.</text>
</comment>
<dbReference type="InterPro" id="IPR018060">
    <property type="entry name" value="HTH_AraC"/>
</dbReference>